<organism evidence="8 9">
    <name type="scientific">Mucilaginibacter straminoryzae</name>
    <dbReference type="NCBI Taxonomy" id="2932774"/>
    <lineage>
        <taxon>Bacteria</taxon>
        <taxon>Pseudomonadati</taxon>
        <taxon>Bacteroidota</taxon>
        <taxon>Sphingobacteriia</taxon>
        <taxon>Sphingobacteriales</taxon>
        <taxon>Sphingobacteriaceae</taxon>
        <taxon>Mucilaginibacter</taxon>
    </lineage>
</organism>
<evidence type="ECO:0000256" key="2">
    <source>
        <dbReference type="ARBA" id="ARBA00005189"/>
    </source>
</evidence>
<dbReference type="AlphaFoldDB" id="A0A9X2BE99"/>
<reference evidence="8" key="1">
    <citation type="submission" date="2022-04" db="EMBL/GenBank/DDBJ databases">
        <title>Mucilaginibacter sp. RS28 isolated from freshwater.</title>
        <authorList>
            <person name="Ko S.-R."/>
        </authorList>
    </citation>
    <scope>NUCLEOTIDE SEQUENCE</scope>
    <source>
        <strain evidence="8">RS28</strain>
    </source>
</reference>
<dbReference type="RefSeq" id="WP_245131580.1">
    <property type="nucleotide sequence ID" value="NZ_JALJEJ010000008.1"/>
</dbReference>
<comment type="pathway">
    <text evidence="2">Lipid metabolism.</text>
</comment>
<dbReference type="Pfam" id="PF00155">
    <property type="entry name" value="Aminotran_1_2"/>
    <property type="match status" value="1"/>
</dbReference>
<evidence type="ECO:0000313" key="8">
    <source>
        <dbReference type="EMBL" id="MCJ8211188.1"/>
    </source>
</evidence>
<sequence>MFYFSGKVLVLHPVHTYLQQKLLQREEAGNLRSLKPGNTLIDFASNDYLGFSKDHRLQELITRELENQHHQTGSTGSRLLTGNSVYAEDLERGIANIHNAEAGLLYNSGYDANLGLFSSIAQRGDTVIADELIHASIIDGIRLSNANRYTFKHNDLSSLEEKLKNAKGNVFVAVESVYSMDGDLALLLPIAEICDRYGAALIVDEAHAIGVFHTGLVDQLQLQEQVFVRVVTFGKAMGCHGAIVLGSEVLRNYLVNFSRSFIYTTAAPLHQLAAIKCAYQLLENADDDIDLLHNNIALLKDLLAHSGINIPGQSAVNCIITGNNEKAKALALQLNQAGIDVRPVLSPTVAAGTERLRICMHTYNTETEINLLAKTIIDFYA</sequence>
<evidence type="ECO:0000256" key="3">
    <source>
        <dbReference type="ARBA" id="ARBA00010008"/>
    </source>
</evidence>
<dbReference type="InterPro" id="IPR015424">
    <property type="entry name" value="PyrdxlP-dep_Trfase"/>
</dbReference>
<dbReference type="Gene3D" id="3.40.640.10">
    <property type="entry name" value="Type I PLP-dependent aspartate aminotransferase-like (Major domain)"/>
    <property type="match status" value="1"/>
</dbReference>
<comment type="caution">
    <text evidence="8">The sequence shown here is derived from an EMBL/GenBank/DDBJ whole genome shotgun (WGS) entry which is preliminary data.</text>
</comment>
<keyword evidence="9" id="KW-1185">Reference proteome</keyword>
<evidence type="ECO:0000256" key="6">
    <source>
        <dbReference type="RuleBase" id="RU003693"/>
    </source>
</evidence>
<keyword evidence="4" id="KW-0808">Transferase</keyword>
<evidence type="ECO:0000256" key="1">
    <source>
        <dbReference type="ARBA" id="ARBA00001933"/>
    </source>
</evidence>
<protein>
    <submittedName>
        <fullName evidence="8">8-amino-7-oxononanoate synthase</fullName>
    </submittedName>
</protein>
<keyword evidence="5 6" id="KW-0663">Pyridoxal phosphate</keyword>
<dbReference type="GO" id="GO:0030170">
    <property type="term" value="F:pyridoxal phosphate binding"/>
    <property type="evidence" value="ECO:0007669"/>
    <property type="project" value="InterPro"/>
</dbReference>
<comment type="cofactor">
    <cofactor evidence="1 6">
        <name>pyridoxal 5'-phosphate</name>
        <dbReference type="ChEBI" id="CHEBI:597326"/>
    </cofactor>
</comment>
<dbReference type="Gene3D" id="3.90.1150.10">
    <property type="entry name" value="Aspartate Aminotransferase, domain 1"/>
    <property type="match status" value="1"/>
</dbReference>
<evidence type="ECO:0000256" key="4">
    <source>
        <dbReference type="ARBA" id="ARBA00022679"/>
    </source>
</evidence>
<name>A0A9X2BE99_9SPHI</name>
<evidence type="ECO:0000256" key="5">
    <source>
        <dbReference type="ARBA" id="ARBA00022898"/>
    </source>
</evidence>
<evidence type="ECO:0000313" key="9">
    <source>
        <dbReference type="Proteomes" id="UP001139450"/>
    </source>
</evidence>
<dbReference type="InterPro" id="IPR001917">
    <property type="entry name" value="Aminotrans_II_pyridoxalP_BS"/>
</dbReference>
<comment type="similarity">
    <text evidence="3">Belongs to the class-II pyridoxal-phosphate-dependent aminotransferase family. BioF subfamily.</text>
</comment>
<gene>
    <name evidence="8" type="ORF">MUY27_15820</name>
</gene>
<dbReference type="GO" id="GO:0009102">
    <property type="term" value="P:biotin biosynthetic process"/>
    <property type="evidence" value="ECO:0007669"/>
    <property type="project" value="TreeGrafter"/>
</dbReference>
<dbReference type="EMBL" id="JALJEJ010000008">
    <property type="protein sequence ID" value="MCJ8211188.1"/>
    <property type="molecule type" value="Genomic_DNA"/>
</dbReference>
<accession>A0A9X2BE99</accession>
<dbReference type="SUPFAM" id="SSF53383">
    <property type="entry name" value="PLP-dependent transferases"/>
    <property type="match status" value="1"/>
</dbReference>
<dbReference type="PROSITE" id="PS00599">
    <property type="entry name" value="AA_TRANSFER_CLASS_2"/>
    <property type="match status" value="1"/>
</dbReference>
<dbReference type="InterPro" id="IPR050087">
    <property type="entry name" value="AON_synthase_class-II"/>
</dbReference>
<dbReference type="InterPro" id="IPR015421">
    <property type="entry name" value="PyrdxlP-dep_Trfase_major"/>
</dbReference>
<evidence type="ECO:0000259" key="7">
    <source>
        <dbReference type="Pfam" id="PF00155"/>
    </source>
</evidence>
<dbReference type="PANTHER" id="PTHR13693">
    <property type="entry name" value="CLASS II AMINOTRANSFERASE/8-AMINO-7-OXONONANOATE SYNTHASE"/>
    <property type="match status" value="1"/>
</dbReference>
<feature type="domain" description="Aminotransferase class I/classII large" evidence="7">
    <location>
        <begin position="40"/>
        <end position="370"/>
    </location>
</feature>
<dbReference type="InterPro" id="IPR015422">
    <property type="entry name" value="PyrdxlP-dep_Trfase_small"/>
</dbReference>
<proteinExistence type="inferred from homology"/>
<dbReference type="GO" id="GO:0016740">
    <property type="term" value="F:transferase activity"/>
    <property type="evidence" value="ECO:0007669"/>
    <property type="project" value="UniProtKB-KW"/>
</dbReference>
<dbReference type="PANTHER" id="PTHR13693:SF77">
    <property type="entry name" value="8-AMINO-7-OXONONANOATE SYNTHASE"/>
    <property type="match status" value="1"/>
</dbReference>
<dbReference type="InterPro" id="IPR004839">
    <property type="entry name" value="Aminotransferase_I/II_large"/>
</dbReference>
<dbReference type="Proteomes" id="UP001139450">
    <property type="component" value="Unassembled WGS sequence"/>
</dbReference>